<dbReference type="Proteomes" id="UP000285430">
    <property type="component" value="Unassembled WGS sequence"/>
</dbReference>
<evidence type="ECO:0008006" key="4">
    <source>
        <dbReference type="Google" id="ProtNLM"/>
    </source>
</evidence>
<dbReference type="PANTHER" id="PTHR12277:SF81">
    <property type="entry name" value="PROTEIN ABHD13"/>
    <property type="match status" value="1"/>
</dbReference>
<comment type="caution">
    <text evidence="2">The sequence shown here is derived from an EMBL/GenBank/DDBJ whole genome shotgun (WGS) entry which is preliminary data.</text>
</comment>
<dbReference type="Gene3D" id="3.40.50.1820">
    <property type="entry name" value="alpha/beta hydrolase"/>
    <property type="match status" value="1"/>
</dbReference>
<feature type="region of interest" description="Disordered" evidence="1">
    <location>
        <begin position="1"/>
        <end position="56"/>
    </location>
</feature>
<evidence type="ECO:0000313" key="2">
    <source>
        <dbReference type="EMBL" id="RHZ34727.1"/>
    </source>
</evidence>
<gene>
    <name evidence="2" type="ORF">DYB37_005976</name>
</gene>
<sequence>MEGEPSKDTLEMRKLVHSSSPSVNIDIHDQPQPELETVSSRSDSDDDSDDDESNLIDDNEADMALSEETYPPTCLFVLVVASGVGLGRFVALLIAYPGHLRVVTRDCERNFAKMCQRWLLLTADTTDDLINLLQSPEPWDQARVAAFVAIRDDYRSCVTNIMAILSRSLEIVDAEDTLTPDGRAVLSRARLYLQYANDLEPALLLAISREAGAAAPSFHAAPLAHIEKFQNGRQLWVDAPDGHRIDAMFLPGHGQSNASSNNGRTVLLCNPNCGLYEFHHFQSDWIPFYTNHGINVCVFNYRGYGRCQGYPSPHANNVDGMAMVRHLQVVQGVTRLAVHGESIGGMVATYVAKHAAGIELLVADRTFANLPAVAQRLVGIALRLELGDMKLDARGHTSCLAPPCGSLQARHDSTALVSSNPLNEYSVEEFALALERIAQRAREAMSPSSRSDSDEKRIVDVWSAVASVDGHCGQSLFYASGGGLETIRTWMASLLVWGPSRAQSQADHPETAPERRRDDFVTPISLDQAHAVLCKILDDCPSFHEDADVTILVAMVEYLQESMALRLAQTTPSHDIGRLVPLNCGHNANFSDREKQAFATHLISFNWLDADTLTK</sequence>
<dbReference type="InterPro" id="IPR029058">
    <property type="entry name" value="AB_hydrolase_fold"/>
</dbReference>
<feature type="compositionally biased region" description="Basic and acidic residues" evidence="1">
    <location>
        <begin position="1"/>
        <end position="14"/>
    </location>
</feature>
<organism evidence="2 3">
    <name type="scientific">Aphanomyces astaci</name>
    <name type="common">Crayfish plague agent</name>
    <dbReference type="NCBI Taxonomy" id="112090"/>
    <lineage>
        <taxon>Eukaryota</taxon>
        <taxon>Sar</taxon>
        <taxon>Stramenopiles</taxon>
        <taxon>Oomycota</taxon>
        <taxon>Saprolegniomycetes</taxon>
        <taxon>Saprolegniales</taxon>
        <taxon>Verrucalvaceae</taxon>
        <taxon>Aphanomyces</taxon>
    </lineage>
</organism>
<dbReference type="AlphaFoldDB" id="A0A418FT56"/>
<dbReference type="VEuPathDB" id="FungiDB:H257_04386"/>
<name>A0A418FT56_APHAT</name>
<dbReference type="PANTHER" id="PTHR12277">
    <property type="entry name" value="ALPHA/BETA HYDROLASE DOMAIN-CONTAINING PROTEIN"/>
    <property type="match status" value="1"/>
</dbReference>
<protein>
    <recommendedName>
        <fullName evidence="4">AB hydrolase-1 domain-containing protein</fullName>
    </recommendedName>
</protein>
<accession>A0A418FT56</accession>
<feature type="compositionally biased region" description="Acidic residues" evidence="1">
    <location>
        <begin position="44"/>
        <end position="56"/>
    </location>
</feature>
<dbReference type="EMBL" id="QUTH01000195">
    <property type="protein sequence ID" value="RHZ34727.1"/>
    <property type="molecule type" value="Genomic_DNA"/>
</dbReference>
<proteinExistence type="predicted"/>
<evidence type="ECO:0000256" key="1">
    <source>
        <dbReference type="SAM" id="MobiDB-lite"/>
    </source>
</evidence>
<evidence type="ECO:0000313" key="3">
    <source>
        <dbReference type="Proteomes" id="UP000285430"/>
    </source>
</evidence>
<dbReference type="SUPFAM" id="SSF53474">
    <property type="entry name" value="alpha/beta-Hydrolases"/>
    <property type="match status" value="1"/>
</dbReference>
<reference evidence="2 3" key="1">
    <citation type="submission" date="2018-08" db="EMBL/GenBank/DDBJ databases">
        <title>Aphanomyces genome sequencing and annotation.</title>
        <authorList>
            <person name="Minardi D."/>
            <person name="Oidtmann B."/>
            <person name="Van Der Giezen M."/>
            <person name="Studholme D.J."/>
        </authorList>
    </citation>
    <scope>NUCLEOTIDE SEQUENCE [LARGE SCALE GENOMIC DNA]</scope>
    <source>
        <strain evidence="2 3">Da</strain>
    </source>
</reference>